<dbReference type="InterPro" id="IPR016032">
    <property type="entry name" value="Sig_transdc_resp-reg_C-effctor"/>
</dbReference>
<comment type="caution">
    <text evidence="2">The sequence shown here is derived from an EMBL/GenBank/DDBJ whole genome shotgun (WGS) entry which is preliminary data.</text>
</comment>
<organism evidence="2 3">
    <name type="scientific">Nocardia elegans</name>
    <dbReference type="NCBI Taxonomy" id="300029"/>
    <lineage>
        <taxon>Bacteria</taxon>
        <taxon>Bacillati</taxon>
        <taxon>Actinomycetota</taxon>
        <taxon>Actinomycetes</taxon>
        <taxon>Mycobacteriales</taxon>
        <taxon>Nocardiaceae</taxon>
        <taxon>Nocardia</taxon>
    </lineage>
</organism>
<dbReference type="PROSITE" id="PS50043">
    <property type="entry name" value="HTH_LUXR_2"/>
    <property type="match status" value="1"/>
</dbReference>
<sequence length="852" mass="92726">MTNPGGNARGAVPAPTHGFVGRKDELALISALLISGQDRLITLIGPGGIGKTRLADEAARRAKAQGVRVYWVPLARLPVDAEFNQVEQATASAVISADFSNRRAGEALEAALRGTDSAGPSRRAVLVLDNGEHVLPALRHLIAQLLNNLPNLTILATSRSPLAWVDERLIPVPVLSPAESLALFRQRCTLIGRTLEWNADDIAAATEICEHITHHPLHIRLAVGRLRYQGLADLCAELTGRADDKRLAWSTGARSGADARHLAITNVIAWSYQLCSDKEKLLFTRLSAFAPGGRNPDDTGDAADVGADLDAIIAVCSDEEVSDDPDQVTVSPHEVGGLLESLADKSLVSIHITPCGPRYSMVESLRVYAWDRLRANDPGEPARLATRHLAYYRDRVVDAARNWFSPRERALVMWARSEWSNIVAAIETSITTRGEAEAGLQICIGLITLRVPFVRGSIRDIRGLAERCLEASETMSPQPVALQVELRAALAWLAIRSGQSQEARRLLDEVIPRYLSEPDRAEWADHPDRDIGLPAVIEMTVGTGLFLGDEDARAIAIIERAREKYHAAGNPAEVFAHMFQALAAALLGSAPQAHTIARRAVGIAEASGASWATSWVKLSWAVTLTMHGDPHEATRVLRETLSYQMAFDDQWGAMWSVVLRTWALERMITGDDRGRDWQLAHEIAQTLGGAETLQAHLGVDITAMGSFAKMCRKAQETARGILGDDHFAAETARGKQLNPHSNDVHRLALGELTLSVAPTPEEFAQRGGRTTQNTPLKFAATPWDRLSESEKAVARLAAAGLSNSAIARRRGTSTKTVDGQIAATLAKLDIPNRHHIAKHVPENLPENRRRIH</sequence>
<dbReference type="RefSeq" id="WP_387131507.1">
    <property type="nucleotide sequence ID" value="NZ_JBIATK010000010.1"/>
</dbReference>
<proteinExistence type="predicted"/>
<dbReference type="Pfam" id="PF13191">
    <property type="entry name" value="AAA_16"/>
    <property type="match status" value="1"/>
</dbReference>
<feature type="domain" description="HTH luxR-type" evidence="1">
    <location>
        <begin position="779"/>
        <end position="844"/>
    </location>
</feature>
<protein>
    <submittedName>
        <fullName evidence="2">AAA family ATPase</fullName>
    </submittedName>
</protein>
<dbReference type="PANTHER" id="PTHR47691">
    <property type="entry name" value="REGULATOR-RELATED"/>
    <property type="match status" value="1"/>
</dbReference>
<dbReference type="InterPro" id="IPR011990">
    <property type="entry name" value="TPR-like_helical_dom_sf"/>
</dbReference>
<dbReference type="SMART" id="SM00421">
    <property type="entry name" value="HTH_LUXR"/>
    <property type="match status" value="1"/>
</dbReference>
<dbReference type="SUPFAM" id="SSF52540">
    <property type="entry name" value="P-loop containing nucleoside triphosphate hydrolases"/>
    <property type="match status" value="1"/>
</dbReference>
<dbReference type="InterPro" id="IPR036388">
    <property type="entry name" value="WH-like_DNA-bd_sf"/>
</dbReference>
<gene>
    <name evidence="2" type="ORF">ACFYY5_26135</name>
</gene>
<accession>A0ABW6TNU7</accession>
<dbReference type="Gene3D" id="3.40.50.300">
    <property type="entry name" value="P-loop containing nucleotide triphosphate hydrolases"/>
    <property type="match status" value="1"/>
</dbReference>
<dbReference type="InterPro" id="IPR000792">
    <property type="entry name" value="Tscrpt_reg_LuxR_C"/>
</dbReference>
<keyword evidence="3" id="KW-1185">Reference proteome</keyword>
<dbReference type="InterPro" id="IPR027417">
    <property type="entry name" value="P-loop_NTPase"/>
</dbReference>
<dbReference type="Gene3D" id="1.25.40.10">
    <property type="entry name" value="Tetratricopeptide repeat domain"/>
    <property type="match status" value="1"/>
</dbReference>
<dbReference type="InterPro" id="IPR041664">
    <property type="entry name" value="AAA_16"/>
</dbReference>
<dbReference type="Proteomes" id="UP001602089">
    <property type="component" value="Unassembled WGS sequence"/>
</dbReference>
<evidence type="ECO:0000259" key="1">
    <source>
        <dbReference type="PROSITE" id="PS50043"/>
    </source>
</evidence>
<dbReference type="PANTHER" id="PTHR47691:SF3">
    <property type="entry name" value="HTH-TYPE TRANSCRIPTIONAL REGULATOR RV0890C-RELATED"/>
    <property type="match status" value="1"/>
</dbReference>
<dbReference type="Gene3D" id="1.10.10.10">
    <property type="entry name" value="Winged helix-like DNA-binding domain superfamily/Winged helix DNA-binding domain"/>
    <property type="match status" value="1"/>
</dbReference>
<dbReference type="SUPFAM" id="SSF46894">
    <property type="entry name" value="C-terminal effector domain of the bipartite response regulators"/>
    <property type="match status" value="1"/>
</dbReference>
<evidence type="ECO:0000313" key="2">
    <source>
        <dbReference type="EMBL" id="MFF4026333.1"/>
    </source>
</evidence>
<dbReference type="EMBL" id="JBIATK010000010">
    <property type="protein sequence ID" value="MFF4026333.1"/>
    <property type="molecule type" value="Genomic_DNA"/>
</dbReference>
<name>A0ABW6TNU7_9NOCA</name>
<reference evidence="2 3" key="1">
    <citation type="submission" date="2024-10" db="EMBL/GenBank/DDBJ databases">
        <title>The Natural Products Discovery Center: Release of the First 8490 Sequenced Strains for Exploring Actinobacteria Biosynthetic Diversity.</title>
        <authorList>
            <person name="Kalkreuter E."/>
            <person name="Kautsar S.A."/>
            <person name="Yang D."/>
            <person name="Bader C.D."/>
            <person name="Teijaro C.N."/>
            <person name="Fluegel L."/>
            <person name="Davis C.M."/>
            <person name="Simpson J.R."/>
            <person name="Lauterbach L."/>
            <person name="Steele A.D."/>
            <person name="Gui C."/>
            <person name="Meng S."/>
            <person name="Li G."/>
            <person name="Viehrig K."/>
            <person name="Ye F."/>
            <person name="Su P."/>
            <person name="Kiefer A.F."/>
            <person name="Nichols A."/>
            <person name="Cepeda A.J."/>
            <person name="Yan W."/>
            <person name="Fan B."/>
            <person name="Jiang Y."/>
            <person name="Adhikari A."/>
            <person name="Zheng C.-J."/>
            <person name="Schuster L."/>
            <person name="Cowan T.M."/>
            <person name="Smanski M.J."/>
            <person name="Chevrette M.G."/>
            <person name="De Carvalho L.P.S."/>
            <person name="Shen B."/>
        </authorList>
    </citation>
    <scope>NUCLEOTIDE SEQUENCE [LARGE SCALE GENOMIC DNA]</scope>
    <source>
        <strain evidence="2 3">NPDC001867</strain>
    </source>
</reference>
<dbReference type="Pfam" id="PF00196">
    <property type="entry name" value="GerE"/>
    <property type="match status" value="1"/>
</dbReference>
<evidence type="ECO:0000313" key="3">
    <source>
        <dbReference type="Proteomes" id="UP001602089"/>
    </source>
</evidence>
<dbReference type="SUPFAM" id="SSF48452">
    <property type="entry name" value="TPR-like"/>
    <property type="match status" value="1"/>
</dbReference>
<dbReference type="CDD" id="cd06170">
    <property type="entry name" value="LuxR_C_like"/>
    <property type="match status" value="1"/>
</dbReference>